<evidence type="ECO:0000256" key="1">
    <source>
        <dbReference type="SAM" id="MobiDB-lite"/>
    </source>
</evidence>
<proteinExistence type="predicted"/>
<feature type="region of interest" description="Disordered" evidence="1">
    <location>
        <begin position="56"/>
        <end position="96"/>
    </location>
</feature>
<evidence type="ECO:0000313" key="3">
    <source>
        <dbReference type="Proteomes" id="UP001208570"/>
    </source>
</evidence>
<gene>
    <name evidence="2" type="ORF">LSH36_798g01061</name>
</gene>
<name>A0AAD9MTW1_9ANNE</name>
<keyword evidence="3" id="KW-1185">Reference proteome</keyword>
<organism evidence="2 3">
    <name type="scientific">Paralvinella palmiformis</name>
    <dbReference type="NCBI Taxonomy" id="53620"/>
    <lineage>
        <taxon>Eukaryota</taxon>
        <taxon>Metazoa</taxon>
        <taxon>Spiralia</taxon>
        <taxon>Lophotrochozoa</taxon>
        <taxon>Annelida</taxon>
        <taxon>Polychaeta</taxon>
        <taxon>Sedentaria</taxon>
        <taxon>Canalipalpata</taxon>
        <taxon>Terebellida</taxon>
        <taxon>Terebelliformia</taxon>
        <taxon>Alvinellidae</taxon>
        <taxon>Paralvinella</taxon>
    </lineage>
</organism>
<dbReference type="AlphaFoldDB" id="A0AAD9MTW1"/>
<evidence type="ECO:0000313" key="2">
    <source>
        <dbReference type="EMBL" id="KAK2143948.1"/>
    </source>
</evidence>
<sequence length="257" mass="27694">MSLDVASCPSSGPICGIVAPPGQNACSPGFVLGRTIPDPNGNNSFDKTALIIKISAPPSGEPVSAAGKGKRGPSGPIVTTSDEDECPDSPRDGAGGVVRCGVDGAMDDKGSRTFSPPMLDHDYENISSPGNSSTASGPTYVRQPGFSHHAHEVTVSKPRVKKKKTTLLCVKDGLRRREPTPPRNKPKRDWTGNRLREVIGNHQRNEHSPGLIHYSSELWPFEAEITREAQSLWAPEHSFVPPRDIIDPLLEAHTPRY</sequence>
<dbReference type="Proteomes" id="UP001208570">
    <property type="component" value="Unassembled WGS sequence"/>
</dbReference>
<dbReference type="EMBL" id="JAODUP010000798">
    <property type="protein sequence ID" value="KAK2143948.1"/>
    <property type="molecule type" value="Genomic_DNA"/>
</dbReference>
<reference evidence="2" key="1">
    <citation type="journal article" date="2023" name="Mol. Biol. Evol.">
        <title>Third-Generation Sequencing Reveals the Adaptive Role of the Epigenome in Three Deep-Sea Polychaetes.</title>
        <authorList>
            <person name="Perez M."/>
            <person name="Aroh O."/>
            <person name="Sun Y."/>
            <person name="Lan Y."/>
            <person name="Juniper S.K."/>
            <person name="Young C.R."/>
            <person name="Angers B."/>
            <person name="Qian P.Y."/>
        </authorList>
    </citation>
    <scope>NUCLEOTIDE SEQUENCE</scope>
    <source>
        <strain evidence="2">P08H-3</strain>
    </source>
</reference>
<comment type="caution">
    <text evidence="2">The sequence shown here is derived from an EMBL/GenBank/DDBJ whole genome shotgun (WGS) entry which is preliminary data.</text>
</comment>
<accession>A0AAD9MTW1</accession>
<protein>
    <submittedName>
        <fullName evidence="2">Uncharacterized protein</fullName>
    </submittedName>
</protein>